<dbReference type="GO" id="GO:0003824">
    <property type="term" value="F:catalytic activity"/>
    <property type="evidence" value="ECO:0007669"/>
    <property type="project" value="UniProtKB-ARBA"/>
</dbReference>
<dbReference type="PANTHER" id="PTHR43802:SF1">
    <property type="entry name" value="IP11341P-RELATED"/>
    <property type="match status" value="1"/>
</dbReference>
<dbReference type="Gene3D" id="3.90.226.10">
    <property type="entry name" value="2-enoyl-CoA Hydratase, Chain A, domain 1"/>
    <property type="match status" value="1"/>
</dbReference>
<accession>A0A938B1V5</accession>
<sequence>MGPRLVDYLLYEPEDDGILWIKFNRPERMNALVGTAEEHATVAKVGEYMRAGDDDPNVRVIVLTGVGRGFCSGADMKRDIPDDVKGENLSGNRNIPEGPDHAREHFFHGFTKLHRDISLIRKPTIAMVNGPAVGSGMDMALHCDIRIGCENTRFIGYQQLGQIMENGGCYYLPKMLGLGRALEFAYVGQIDAQRAYEWGMLNHLVPAEQLETTTRDLCERIMRTPPMVQWISKRIMRAALDSSLETTMVLTSNAGGILQGSEDAQEARRAFLEKRRPVFKGR</sequence>
<evidence type="ECO:0000313" key="3">
    <source>
        <dbReference type="Proteomes" id="UP000712673"/>
    </source>
</evidence>
<dbReference type="InterPro" id="IPR001753">
    <property type="entry name" value="Enoyl-CoA_hydra/iso"/>
</dbReference>
<dbReference type="SUPFAM" id="SSF52096">
    <property type="entry name" value="ClpP/crotonase"/>
    <property type="match status" value="1"/>
</dbReference>
<dbReference type="EMBL" id="VGLS01000003">
    <property type="protein sequence ID" value="MBM3222225.1"/>
    <property type="molecule type" value="Genomic_DNA"/>
</dbReference>
<dbReference type="InterPro" id="IPR029045">
    <property type="entry name" value="ClpP/crotonase-like_dom_sf"/>
</dbReference>
<protein>
    <recommendedName>
        <fullName evidence="4">Enoyl-CoA hydratase</fullName>
    </recommendedName>
</protein>
<dbReference type="AlphaFoldDB" id="A0A938B1V5"/>
<name>A0A938B1V5_UNCTE</name>
<reference evidence="2" key="1">
    <citation type="submission" date="2019-03" db="EMBL/GenBank/DDBJ databases">
        <title>Lake Tanganyika Metagenome-Assembled Genomes (MAGs).</title>
        <authorList>
            <person name="Tran P."/>
        </authorList>
    </citation>
    <scope>NUCLEOTIDE SEQUENCE</scope>
    <source>
        <strain evidence="2">K_DeepCast_65m_m2_066</strain>
    </source>
</reference>
<dbReference type="CDD" id="cd06558">
    <property type="entry name" value="crotonase-like"/>
    <property type="match status" value="1"/>
</dbReference>
<organism evidence="2 3">
    <name type="scientific">Tectimicrobiota bacterium</name>
    <dbReference type="NCBI Taxonomy" id="2528274"/>
    <lineage>
        <taxon>Bacteria</taxon>
        <taxon>Pseudomonadati</taxon>
        <taxon>Nitrospinota/Tectimicrobiota group</taxon>
        <taxon>Candidatus Tectimicrobiota</taxon>
    </lineage>
</organism>
<dbReference type="Pfam" id="PF00378">
    <property type="entry name" value="ECH_1"/>
    <property type="match status" value="1"/>
</dbReference>
<comment type="similarity">
    <text evidence="1">Belongs to the enoyl-CoA hydratase/isomerase family.</text>
</comment>
<dbReference type="PANTHER" id="PTHR43802">
    <property type="entry name" value="ENOYL-COA HYDRATASE"/>
    <property type="match status" value="1"/>
</dbReference>
<dbReference type="Proteomes" id="UP000712673">
    <property type="component" value="Unassembled WGS sequence"/>
</dbReference>
<evidence type="ECO:0000256" key="1">
    <source>
        <dbReference type="ARBA" id="ARBA00005254"/>
    </source>
</evidence>
<comment type="caution">
    <text evidence="2">The sequence shown here is derived from an EMBL/GenBank/DDBJ whole genome shotgun (WGS) entry which is preliminary data.</text>
</comment>
<proteinExistence type="inferred from homology"/>
<evidence type="ECO:0008006" key="4">
    <source>
        <dbReference type="Google" id="ProtNLM"/>
    </source>
</evidence>
<gene>
    <name evidence="2" type="ORF">FJZ47_00250</name>
</gene>
<evidence type="ECO:0000313" key="2">
    <source>
        <dbReference type="EMBL" id="MBM3222225.1"/>
    </source>
</evidence>